<dbReference type="PANTHER" id="PTHR45641:SF19">
    <property type="entry name" value="NEPHROCYSTIN-3"/>
    <property type="match status" value="1"/>
</dbReference>
<dbReference type="OrthoDB" id="3261813at2759"/>
<evidence type="ECO:0000256" key="1">
    <source>
        <dbReference type="ARBA" id="ARBA00022737"/>
    </source>
</evidence>
<dbReference type="Gene3D" id="1.25.40.10">
    <property type="entry name" value="Tetratricopeptide repeat domain"/>
    <property type="match status" value="6"/>
</dbReference>
<dbReference type="Pfam" id="PF00931">
    <property type="entry name" value="NB-ARC"/>
    <property type="match status" value="1"/>
</dbReference>
<dbReference type="EMBL" id="KV918866">
    <property type="protein sequence ID" value="OSX76452.1"/>
    <property type="molecule type" value="Genomic_DNA"/>
</dbReference>
<name>A0A1X6P6D6_PORUM</name>
<feature type="region of interest" description="Disordered" evidence="3">
    <location>
        <begin position="1569"/>
        <end position="1592"/>
    </location>
</feature>
<evidence type="ECO:0000259" key="4">
    <source>
        <dbReference type="Pfam" id="PF00931"/>
    </source>
</evidence>
<dbReference type="InterPro" id="IPR027417">
    <property type="entry name" value="P-loop_NTPase"/>
</dbReference>
<keyword evidence="1" id="KW-0677">Repeat</keyword>
<dbReference type="SMART" id="SM00028">
    <property type="entry name" value="TPR"/>
    <property type="match status" value="7"/>
</dbReference>
<evidence type="ECO:0000313" key="6">
    <source>
        <dbReference type="Proteomes" id="UP000218209"/>
    </source>
</evidence>
<dbReference type="Proteomes" id="UP000218209">
    <property type="component" value="Unassembled WGS sequence"/>
</dbReference>
<keyword evidence="6" id="KW-1185">Reference proteome</keyword>
<accession>A0A1X6P6D6</accession>
<dbReference type="SUPFAM" id="SSF48452">
    <property type="entry name" value="TPR-like"/>
    <property type="match status" value="4"/>
</dbReference>
<sequence>MSALCIAADAVDQASCVPVVGPALHLGLLVVQFGALAVLADGHDARRKEAIERCESVAFDVLCRIFAQLREDPSEFGAAYVEQLCSLMARVEIVMEEVESTFFMPSVKAAVAGAAILGWEQRLKDINEKQIASSVHGAVGRAVSRLEKGVDGLMMRVSALGQDPVASAPLAQDLSVYEVGWRPPALFEDHVPGVDKPNRVEFAMVSLLKSYVLGEGAKAPRVGVCAIGGSGKSTACAEVATCKRIRALFPLGTVWVQLNDASTTETVATSVTALLYHLCGEAAARRFQRLTEREDFVALAAAEAQAISAADASMWLVVIDDVRYDQVAVLKQLLLVVPQTTPVLFTTRSEMVVASVTGGVRLAIKSWPEDDARALLAGAVGRQPTKSSPAFSVEEEAAWVGRVLELTQCHVLSVSIVAALVAARCGMWRPVVAALECQWTDPSFQRPLTDPRSRRSVRATLDTSLALLPDDNCRKAFAAVGILPANEHIGVHVLERLWRPHLGFAGGAAQGTYLSRPQWPNVGDAVVIPSVFHLVRDLVRAGLLHQEVADGDLAGIVVHPVVCGYAHSLLGDACVTNHQRLVDEYASTCPSDDADTHGWLGYHFWATPDDDYWYNNVARHAAATEDVLALASLATDEWRTARTRTGPPSGYQADIDVVLASLRSVLDEADHSVRDSPMLLGASHWGLAMAYLYNRDCKMTSKHEVAIILLRRGLDELSRADAPLQWAEMQNDLGNAYSYRVSGDKAANFQKAVGCYYRALEVRTREAAPLSWAETQHCLGMAYADRQGGNKATNATEAMACFRRALDVRTREMAPLQWAETTYSMGAAYAERVDGDLAAHSEEALACYRRALEVWTRDAAPQHWAKTQHSMGVAYAERLDGDKAANMEEAMACYFRALEVRTQDVVPLPWAVTQSCMGAAYLQRLGGDKEANFEKAVACYWRSLDVWTRETMPAKWASTQLKLASMHERMGGDRAAKQENWEDMMACYLRALGVWTREAAPHDWAKVQDRIGTSWAERLDGDKAANLEDALTCYRRALEVRTRLTAPRQWARTQHNMGVAYAQRLDGDNANSMEEALACYRGALEVFTRQTESHTWAMLQRHMAAVYVLRVDGDKAANMEDALACYRRALEVWRQETSPLDWARAQQGMGAAYAERVDGDKAGNLKEAIACYRRTLEVWTRETVPHAWAQLHDCMGTVYAQRVVRDKSADLEDALACYRLVLDVWTRQTAPMQWAKTQHNMGAVYARRLDGNKAANMEEALACYRRALEVWERQTAPLHWARAQYSMGAAYAERVDGGKAANIEEALVCFRGTLDVWTRETAPHPWAQTQDHLSVAYTKRLEGDKAENMEEALACYRRALEVWTRQAVPDSWANMQRRMGAAYLQRVDGDRAANLEESMACYRRSLMAWTREASPLQWASTQLNLAHGNRRRMTDNGVPDMEEALAFFQRALEVLTQDAAPLQWAKAQHGMGLTYAERVVGDRTSNWDEAVTCYCRALEVRTREAEPQLWASSTWRLMLALQGGKHWTEALDKARALQTFGREWKRWDELEASLATRVAELKSEVAQPPVAGAIREPQPGVDDGHLADGHLA</sequence>
<dbReference type="InterPro" id="IPR011990">
    <property type="entry name" value="TPR-like_helical_dom_sf"/>
</dbReference>
<evidence type="ECO:0000256" key="2">
    <source>
        <dbReference type="ARBA" id="ARBA00022803"/>
    </source>
</evidence>
<dbReference type="GO" id="GO:0043531">
    <property type="term" value="F:ADP binding"/>
    <property type="evidence" value="ECO:0007669"/>
    <property type="project" value="InterPro"/>
</dbReference>
<dbReference type="SUPFAM" id="SSF52540">
    <property type="entry name" value="P-loop containing nucleoside triphosphate hydrolases"/>
    <property type="match status" value="1"/>
</dbReference>
<reference evidence="5 6" key="1">
    <citation type="submission" date="2017-03" db="EMBL/GenBank/DDBJ databases">
        <title>WGS assembly of Porphyra umbilicalis.</title>
        <authorList>
            <person name="Brawley S.H."/>
            <person name="Blouin N.A."/>
            <person name="Ficko-Blean E."/>
            <person name="Wheeler G.L."/>
            <person name="Lohr M."/>
            <person name="Goodson H.V."/>
            <person name="Jenkins J.W."/>
            <person name="Blaby-Haas C.E."/>
            <person name="Helliwell K.E."/>
            <person name="Chan C."/>
            <person name="Marriage T."/>
            <person name="Bhattacharya D."/>
            <person name="Klein A.S."/>
            <person name="Badis Y."/>
            <person name="Brodie J."/>
            <person name="Cao Y."/>
            <person name="Collen J."/>
            <person name="Dittami S.M."/>
            <person name="Gachon C.M."/>
            <person name="Green B.R."/>
            <person name="Karpowicz S."/>
            <person name="Kim J.W."/>
            <person name="Kudahl U."/>
            <person name="Lin S."/>
            <person name="Michel G."/>
            <person name="Mittag M."/>
            <person name="Olson B.J."/>
            <person name="Pangilinan J."/>
            <person name="Peng Y."/>
            <person name="Qiu H."/>
            <person name="Shu S."/>
            <person name="Singer J.T."/>
            <person name="Smith A.G."/>
            <person name="Sprecher B.N."/>
            <person name="Wagner V."/>
            <person name="Wang W."/>
            <person name="Wang Z.-Y."/>
            <person name="Yan J."/>
            <person name="Yarish C."/>
            <person name="Zoeuner-Riek S."/>
            <person name="Zhuang Y."/>
            <person name="Zou Y."/>
            <person name="Lindquist E.A."/>
            <person name="Grimwood J."/>
            <person name="Barry K."/>
            <person name="Rokhsar D.S."/>
            <person name="Schmutz J."/>
            <person name="Stiller J.W."/>
            <person name="Grossman A.R."/>
            <person name="Prochnik S.E."/>
        </authorList>
    </citation>
    <scope>NUCLEOTIDE SEQUENCE [LARGE SCALE GENOMIC DNA]</scope>
    <source>
        <strain evidence="5">4086291</strain>
    </source>
</reference>
<feature type="compositionally biased region" description="Basic and acidic residues" evidence="3">
    <location>
        <begin position="1582"/>
        <end position="1592"/>
    </location>
</feature>
<dbReference type="PANTHER" id="PTHR45641">
    <property type="entry name" value="TETRATRICOPEPTIDE REPEAT PROTEIN (AFU_ORTHOLOGUE AFUA_6G03870)"/>
    <property type="match status" value="1"/>
</dbReference>
<dbReference type="InterPro" id="IPR002182">
    <property type="entry name" value="NB-ARC"/>
</dbReference>
<proteinExistence type="predicted"/>
<dbReference type="InterPro" id="IPR019734">
    <property type="entry name" value="TPR_rpt"/>
</dbReference>
<feature type="domain" description="NB-ARC" evidence="4">
    <location>
        <begin position="221"/>
        <end position="383"/>
    </location>
</feature>
<keyword evidence="2" id="KW-0802">TPR repeat</keyword>
<dbReference type="Gene3D" id="3.40.50.300">
    <property type="entry name" value="P-loop containing nucleotide triphosphate hydrolases"/>
    <property type="match status" value="1"/>
</dbReference>
<gene>
    <name evidence="5" type="ORF">BU14_0190s0009</name>
</gene>
<evidence type="ECO:0000313" key="5">
    <source>
        <dbReference type="EMBL" id="OSX76452.1"/>
    </source>
</evidence>
<evidence type="ECO:0000256" key="3">
    <source>
        <dbReference type="SAM" id="MobiDB-lite"/>
    </source>
</evidence>
<organism evidence="5 6">
    <name type="scientific">Porphyra umbilicalis</name>
    <name type="common">Purple laver</name>
    <name type="synonym">Red alga</name>
    <dbReference type="NCBI Taxonomy" id="2786"/>
    <lineage>
        <taxon>Eukaryota</taxon>
        <taxon>Rhodophyta</taxon>
        <taxon>Bangiophyceae</taxon>
        <taxon>Bangiales</taxon>
        <taxon>Bangiaceae</taxon>
        <taxon>Porphyra</taxon>
    </lineage>
</organism>
<protein>
    <recommendedName>
        <fullName evidence="4">NB-ARC domain-containing protein</fullName>
    </recommendedName>
</protein>